<reference evidence="14" key="1">
    <citation type="submission" date="2016-04" db="UniProtKB">
        <authorList>
            <consortium name="WormBaseParasite"/>
        </authorList>
    </citation>
    <scope>IDENTIFICATION</scope>
</reference>
<comment type="catalytic activity">
    <reaction evidence="1">
        <text>Thiol-dependent hydrolysis of ester, thioester, amide, peptide and isopeptide bonds formed by the C-terminal Gly of ubiquitin (a 76-residue protein attached to proteins as an intracellular targeting signal).</text>
        <dbReference type="EC" id="3.4.19.12"/>
    </reaction>
</comment>
<organism evidence="14">
    <name type="scientific">Hymenolepis diminuta</name>
    <name type="common">Rat tapeworm</name>
    <dbReference type="NCBI Taxonomy" id="6216"/>
    <lineage>
        <taxon>Eukaryota</taxon>
        <taxon>Metazoa</taxon>
        <taxon>Spiralia</taxon>
        <taxon>Lophotrochozoa</taxon>
        <taxon>Platyhelminthes</taxon>
        <taxon>Cestoda</taxon>
        <taxon>Eucestoda</taxon>
        <taxon>Cyclophyllidea</taxon>
        <taxon>Hymenolepididae</taxon>
        <taxon>Hymenolepis</taxon>
    </lineage>
</organism>
<dbReference type="InterPro" id="IPR038765">
    <property type="entry name" value="Papain-like_cys_pep_sf"/>
</dbReference>
<feature type="compositionally biased region" description="Basic and acidic residues" evidence="8">
    <location>
        <begin position="1"/>
        <end position="15"/>
    </location>
</feature>
<feature type="compositionally biased region" description="Polar residues" evidence="8">
    <location>
        <begin position="513"/>
        <end position="529"/>
    </location>
</feature>
<evidence type="ECO:0000313" key="13">
    <source>
        <dbReference type="Proteomes" id="UP000321570"/>
    </source>
</evidence>
<keyword evidence="13" id="KW-1185">Reference proteome</keyword>
<dbReference type="Pfam" id="PF02338">
    <property type="entry name" value="OTU"/>
    <property type="match status" value="1"/>
</dbReference>
<keyword evidence="4" id="KW-0645">Protease</keyword>
<evidence type="ECO:0000256" key="3">
    <source>
        <dbReference type="ARBA" id="ARBA00012759"/>
    </source>
</evidence>
<dbReference type="Proteomes" id="UP000274504">
    <property type="component" value="Unassembled WGS sequence"/>
</dbReference>
<keyword evidence="6" id="KW-0378">Hydrolase</keyword>
<evidence type="ECO:0000313" key="14">
    <source>
        <dbReference type="WBParaSite" id="HDID_0000181001-mRNA-1"/>
    </source>
</evidence>
<dbReference type="OrthoDB" id="409956at2759"/>
<dbReference type="InterPro" id="IPR050704">
    <property type="entry name" value="Peptidase_C85-like"/>
</dbReference>
<comment type="similarity">
    <text evidence="2">Belongs to the peptidase C85 family.</text>
</comment>
<proteinExistence type="inferred from homology"/>
<evidence type="ECO:0000313" key="10">
    <source>
        <dbReference type="EMBL" id="VDL19272.1"/>
    </source>
</evidence>
<evidence type="ECO:0000313" key="11">
    <source>
        <dbReference type="EMBL" id="VUZ39162.1"/>
    </source>
</evidence>
<keyword evidence="5" id="KW-0833">Ubl conjugation pathway</keyword>
<feature type="domain" description="OTU" evidence="9">
    <location>
        <begin position="165"/>
        <end position="287"/>
    </location>
</feature>
<accession>A0A158QCQ6</accession>
<gene>
    <name evidence="10" type="ORF">HDID_LOCUS1811</name>
    <name evidence="11" type="ORF">WMSIL1_LOCUS347</name>
</gene>
<evidence type="ECO:0000313" key="12">
    <source>
        <dbReference type="Proteomes" id="UP000274504"/>
    </source>
</evidence>
<dbReference type="WBParaSite" id="HDID_0000181001-mRNA-1">
    <property type="protein sequence ID" value="HDID_0000181001-mRNA-1"/>
    <property type="gene ID" value="HDID_0000181001"/>
</dbReference>
<dbReference type="SUPFAM" id="SSF54001">
    <property type="entry name" value="Cysteine proteinases"/>
    <property type="match status" value="1"/>
</dbReference>
<feature type="region of interest" description="Disordered" evidence="8">
    <location>
        <begin position="496"/>
        <end position="546"/>
    </location>
</feature>
<dbReference type="GO" id="GO:0061578">
    <property type="term" value="F:K63-linked deubiquitinase activity"/>
    <property type="evidence" value="ECO:0007669"/>
    <property type="project" value="TreeGrafter"/>
</dbReference>
<evidence type="ECO:0000256" key="4">
    <source>
        <dbReference type="ARBA" id="ARBA00022670"/>
    </source>
</evidence>
<name>A0A158QCQ6_HYMDI</name>
<dbReference type="GO" id="GO:0006508">
    <property type="term" value="P:proteolysis"/>
    <property type="evidence" value="ECO:0007669"/>
    <property type="project" value="UniProtKB-KW"/>
</dbReference>
<evidence type="ECO:0000256" key="2">
    <source>
        <dbReference type="ARBA" id="ARBA00010407"/>
    </source>
</evidence>
<sequence length="546" mass="60789">MVVRRDTNKEPKNQSDIDNTSDSNEEDLEFLIDGLLGNLSLNASRTQNMTIKKRKDTSKHERTDRITDVETSVPTQGAGIKRRSNRKNKSKGRKVTSSSSSSNKDRNWSSHRETPPNRHSRLNDCQADIVEIATGNNSEDEYCRAENVQLDDHGLEQLLKEKKGWKVIHVRGDGACLFRSVAHQVFGDEEKHDVIRKQVIDYLRKNREHYSQYVTEDFDRYLIRKSSAACFGNHLEIQAIAEIYNRPVEIYYKTVNPINVFHSEYTGLVPFRLAYYDSSHYNSVIDPCKPSFGHGLGMPNYQPGLPENDLVKQAILESEATEIEETMLRDKLAESETKQLEDCIAEHVLRESLLEHIKVQSTDLQRLSPQPRMSPPSPTAVLTWRTEPLTTNRTPPISTTQAACSSSSAAAPVANPSCSTSSTAAGPRTVMEPFLASSSANGTVGPSAIPSDPSAVDFTVLQYIPANMLDMSEEEVLAMVMEQSRCEYVESLKSATSTGAGRDQDDDFEGHTDSNPPTVASYIRKNQGNPPDGQMTDGDEGDNNVS</sequence>
<dbReference type="EMBL" id="CABIJS010000011">
    <property type="protein sequence ID" value="VUZ39162.1"/>
    <property type="molecule type" value="Genomic_DNA"/>
</dbReference>
<feature type="region of interest" description="Disordered" evidence="8">
    <location>
        <begin position="50"/>
        <end position="123"/>
    </location>
</feature>
<dbReference type="EMBL" id="UYSG01000376">
    <property type="protein sequence ID" value="VDL19272.1"/>
    <property type="molecule type" value="Genomic_DNA"/>
</dbReference>
<dbReference type="PANTHER" id="PTHR12419">
    <property type="entry name" value="OTU DOMAIN CONTAINING PROTEIN"/>
    <property type="match status" value="1"/>
</dbReference>
<dbReference type="GO" id="GO:0016579">
    <property type="term" value="P:protein deubiquitination"/>
    <property type="evidence" value="ECO:0007669"/>
    <property type="project" value="TreeGrafter"/>
</dbReference>
<dbReference type="InterPro" id="IPR003323">
    <property type="entry name" value="OTU_dom"/>
</dbReference>
<dbReference type="EC" id="3.4.19.12" evidence="3"/>
<dbReference type="GO" id="GO:0004843">
    <property type="term" value="F:cysteine-type deubiquitinase activity"/>
    <property type="evidence" value="ECO:0007669"/>
    <property type="project" value="UniProtKB-EC"/>
</dbReference>
<dbReference type="STRING" id="6216.A0A158QCQ6"/>
<dbReference type="Proteomes" id="UP000321570">
    <property type="component" value="Unassembled WGS sequence"/>
</dbReference>
<dbReference type="AlphaFoldDB" id="A0A158QCQ6"/>
<evidence type="ECO:0000256" key="6">
    <source>
        <dbReference type="ARBA" id="ARBA00022801"/>
    </source>
</evidence>
<feature type="compositionally biased region" description="Basic residues" evidence="8">
    <location>
        <begin position="80"/>
        <end position="94"/>
    </location>
</feature>
<evidence type="ECO:0000256" key="7">
    <source>
        <dbReference type="ARBA" id="ARBA00033460"/>
    </source>
</evidence>
<evidence type="ECO:0000256" key="5">
    <source>
        <dbReference type="ARBA" id="ARBA00022786"/>
    </source>
</evidence>
<feature type="compositionally biased region" description="Acidic residues" evidence="8">
    <location>
        <begin position="537"/>
        <end position="546"/>
    </location>
</feature>
<dbReference type="Gene3D" id="3.90.70.80">
    <property type="match status" value="1"/>
</dbReference>
<dbReference type="PROSITE" id="PS50802">
    <property type="entry name" value="OTU"/>
    <property type="match status" value="1"/>
</dbReference>
<feature type="compositionally biased region" description="Basic and acidic residues" evidence="8">
    <location>
        <begin position="103"/>
        <end position="116"/>
    </location>
</feature>
<reference evidence="10 12" key="2">
    <citation type="submission" date="2018-11" db="EMBL/GenBank/DDBJ databases">
        <authorList>
            <consortium name="Pathogen Informatics"/>
        </authorList>
    </citation>
    <scope>NUCLEOTIDE SEQUENCE [LARGE SCALE GENOMIC DNA]</scope>
</reference>
<dbReference type="PANTHER" id="PTHR12419:SF4">
    <property type="entry name" value="OTU DOMAIN-CONTAINING PROTEIN 5"/>
    <property type="match status" value="1"/>
</dbReference>
<reference evidence="11 13" key="3">
    <citation type="submission" date="2019-07" db="EMBL/GenBank/DDBJ databases">
        <authorList>
            <person name="Jastrzebski P J."/>
            <person name="Paukszto L."/>
            <person name="Jastrzebski P J."/>
        </authorList>
    </citation>
    <scope>NUCLEOTIDE SEQUENCE [LARGE SCALE GENOMIC DNA]</scope>
    <source>
        <strain evidence="11 13">WMS-il1</strain>
    </source>
</reference>
<protein>
    <recommendedName>
        <fullName evidence="3">ubiquitinyl hydrolase 1</fullName>
        <ecNumber evidence="3">3.4.19.12</ecNumber>
    </recommendedName>
    <alternativeName>
        <fullName evidence="7">Deubiquitinating enzyme A</fullName>
    </alternativeName>
</protein>
<dbReference type="CDD" id="cd22752">
    <property type="entry name" value="OTU_OTUD5-like"/>
    <property type="match status" value="1"/>
</dbReference>
<feature type="region of interest" description="Disordered" evidence="8">
    <location>
        <begin position="1"/>
        <end position="25"/>
    </location>
</feature>
<evidence type="ECO:0000259" key="9">
    <source>
        <dbReference type="PROSITE" id="PS50802"/>
    </source>
</evidence>
<feature type="compositionally biased region" description="Basic and acidic residues" evidence="8">
    <location>
        <begin position="58"/>
        <end position="68"/>
    </location>
</feature>
<evidence type="ECO:0000256" key="8">
    <source>
        <dbReference type="SAM" id="MobiDB-lite"/>
    </source>
</evidence>
<evidence type="ECO:0000256" key="1">
    <source>
        <dbReference type="ARBA" id="ARBA00000707"/>
    </source>
</evidence>